<evidence type="ECO:0000256" key="2">
    <source>
        <dbReference type="ARBA" id="ARBA00004651"/>
    </source>
</evidence>
<dbReference type="SUPFAM" id="SSF47384">
    <property type="entry name" value="Homodimeric domain of signal transducing histidine kinase"/>
    <property type="match status" value="1"/>
</dbReference>
<dbReference type="PANTHER" id="PTHR45528">
    <property type="entry name" value="SENSOR HISTIDINE KINASE CPXA"/>
    <property type="match status" value="1"/>
</dbReference>
<organism evidence="17 18">
    <name type="scientific">Cohnella hongkongensis</name>
    <dbReference type="NCBI Taxonomy" id="178337"/>
    <lineage>
        <taxon>Bacteria</taxon>
        <taxon>Bacillati</taxon>
        <taxon>Bacillota</taxon>
        <taxon>Bacilli</taxon>
        <taxon>Bacillales</taxon>
        <taxon>Paenibacillaceae</taxon>
        <taxon>Cohnella</taxon>
    </lineage>
</organism>
<dbReference type="GO" id="GO:0016301">
    <property type="term" value="F:kinase activity"/>
    <property type="evidence" value="ECO:0007669"/>
    <property type="project" value="UniProtKB-KW"/>
</dbReference>
<dbReference type="EMBL" id="JBHSEP010000002">
    <property type="protein sequence ID" value="MFC4597694.1"/>
    <property type="molecule type" value="Genomic_DNA"/>
</dbReference>
<keyword evidence="10" id="KW-0067">ATP-binding</keyword>
<dbReference type="Gene3D" id="1.10.287.130">
    <property type="match status" value="1"/>
</dbReference>
<keyword evidence="13 14" id="KW-0472">Membrane</keyword>
<evidence type="ECO:0000256" key="6">
    <source>
        <dbReference type="ARBA" id="ARBA00022679"/>
    </source>
</evidence>
<dbReference type="PROSITE" id="PS50885">
    <property type="entry name" value="HAMP"/>
    <property type="match status" value="1"/>
</dbReference>
<dbReference type="InterPro" id="IPR005467">
    <property type="entry name" value="His_kinase_dom"/>
</dbReference>
<dbReference type="InterPro" id="IPR003661">
    <property type="entry name" value="HisK_dim/P_dom"/>
</dbReference>
<dbReference type="Gene3D" id="6.10.340.10">
    <property type="match status" value="1"/>
</dbReference>
<evidence type="ECO:0000256" key="5">
    <source>
        <dbReference type="ARBA" id="ARBA00022553"/>
    </source>
</evidence>
<evidence type="ECO:0000256" key="8">
    <source>
        <dbReference type="ARBA" id="ARBA00022741"/>
    </source>
</evidence>
<keyword evidence="4" id="KW-1003">Cell membrane</keyword>
<evidence type="ECO:0000256" key="7">
    <source>
        <dbReference type="ARBA" id="ARBA00022692"/>
    </source>
</evidence>
<dbReference type="PANTHER" id="PTHR45528:SF1">
    <property type="entry name" value="SENSOR HISTIDINE KINASE CPXA"/>
    <property type="match status" value="1"/>
</dbReference>
<sequence>MRRLGSFFRRYLLFHFLILISLPLLAIFMIAGVSPSEEQSDALHEYRSMVVLICLIFAVFISISWLFFNRLRQRLIHLQEAMSVPADGVRIPRPLSVRTERVDEVGQLEASFNRMIQQLENSRRRELEEEALRRKLIANLSHDLRTPLTVIRGHASRLRKEPLSPEGRDSLEAVDRTITRIGDLMDDLLAYTLLTSGKYPYRPVPTDIVRLARASIASWYPAFEQAGFHIEADLPEQAALIWEVDPQWMTRVLDNLFQNVLRHAETGRYVGIAVNTEQERLTIEDRGPGMGESSADRGAGIGLAITTHMLKEMKLQADFASDENGTSVTIGPILNGI</sequence>
<dbReference type="Pfam" id="PF00512">
    <property type="entry name" value="HisKA"/>
    <property type="match status" value="1"/>
</dbReference>
<dbReference type="InterPro" id="IPR003660">
    <property type="entry name" value="HAMP_dom"/>
</dbReference>
<dbReference type="CDD" id="cd00082">
    <property type="entry name" value="HisKA"/>
    <property type="match status" value="1"/>
</dbReference>
<evidence type="ECO:0000313" key="17">
    <source>
        <dbReference type="EMBL" id="MFC4597694.1"/>
    </source>
</evidence>
<dbReference type="SMART" id="SM00388">
    <property type="entry name" value="HisKA"/>
    <property type="match status" value="1"/>
</dbReference>
<dbReference type="InterPro" id="IPR003594">
    <property type="entry name" value="HATPase_dom"/>
</dbReference>
<dbReference type="SMART" id="SM00387">
    <property type="entry name" value="HATPase_c"/>
    <property type="match status" value="1"/>
</dbReference>
<evidence type="ECO:0000256" key="10">
    <source>
        <dbReference type="ARBA" id="ARBA00022840"/>
    </source>
</evidence>
<keyword evidence="9 17" id="KW-0418">Kinase</keyword>
<evidence type="ECO:0000256" key="12">
    <source>
        <dbReference type="ARBA" id="ARBA00023012"/>
    </source>
</evidence>
<evidence type="ECO:0000256" key="4">
    <source>
        <dbReference type="ARBA" id="ARBA00022475"/>
    </source>
</evidence>
<evidence type="ECO:0000259" key="15">
    <source>
        <dbReference type="PROSITE" id="PS50109"/>
    </source>
</evidence>
<evidence type="ECO:0000256" key="3">
    <source>
        <dbReference type="ARBA" id="ARBA00012438"/>
    </source>
</evidence>
<keyword evidence="8" id="KW-0547">Nucleotide-binding</keyword>
<gene>
    <name evidence="17" type="ORF">ACFO3S_05540</name>
</gene>
<dbReference type="PROSITE" id="PS50109">
    <property type="entry name" value="HIS_KIN"/>
    <property type="match status" value="1"/>
</dbReference>
<feature type="transmembrane region" description="Helical" evidence="14">
    <location>
        <begin position="46"/>
        <end position="68"/>
    </location>
</feature>
<dbReference type="EC" id="2.7.13.3" evidence="3"/>
<evidence type="ECO:0000256" key="13">
    <source>
        <dbReference type="ARBA" id="ARBA00023136"/>
    </source>
</evidence>
<keyword evidence="18" id="KW-1185">Reference proteome</keyword>
<keyword evidence="12" id="KW-0902">Two-component regulatory system</keyword>
<evidence type="ECO:0000256" key="11">
    <source>
        <dbReference type="ARBA" id="ARBA00022989"/>
    </source>
</evidence>
<keyword evidence="6" id="KW-0808">Transferase</keyword>
<feature type="domain" description="Histidine kinase" evidence="15">
    <location>
        <begin position="139"/>
        <end position="330"/>
    </location>
</feature>
<comment type="caution">
    <text evidence="17">The sequence shown here is derived from an EMBL/GenBank/DDBJ whole genome shotgun (WGS) entry which is preliminary data.</text>
</comment>
<keyword evidence="5" id="KW-0597">Phosphoprotein</keyword>
<reference evidence="18" key="1">
    <citation type="journal article" date="2019" name="Int. J. Syst. Evol. Microbiol.">
        <title>The Global Catalogue of Microorganisms (GCM) 10K type strain sequencing project: providing services to taxonomists for standard genome sequencing and annotation.</title>
        <authorList>
            <consortium name="The Broad Institute Genomics Platform"/>
            <consortium name="The Broad Institute Genome Sequencing Center for Infectious Disease"/>
            <person name="Wu L."/>
            <person name="Ma J."/>
        </authorList>
    </citation>
    <scope>NUCLEOTIDE SEQUENCE [LARGE SCALE GENOMIC DNA]</scope>
    <source>
        <strain evidence="18">CCUG 49571</strain>
    </source>
</reference>
<evidence type="ECO:0000256" key="14">
    <source>
        <dbReference type="SAM" id="Phobius"/>
    </source>
</evidence>
<dbReference type="InterPro" id="IPR036097">
    <property type="entry name" value="HisK_dim/P_sf"/>
</dbReference>
<protein>
    <recommendedName>
        <fullName evidence="3">histidine kinase</fullName>
        <ecNumber evidence="3">2.7.13.3</ecNumber>
    </recommendedName>
</protein>
<feature type="domain" description="HAMP" evidence="16">
    <location>
        <begin position="69"/>
        <end position="124"/>
    </location>
</feature>
<accession>A0ABV9F926</accession>
<keyword evidence="7 14" id="KW-0812">Transmembrane</keyword>
<dbReference type="Proteomes" id="UP001596028">
    <property type="component" value="Unassembled WGS sequence"/>
</dbReference>
<comment type="catalytic activity">
    <reaction evidence="1">
        <text>ATP + protein L-histidine = ADP + protein N-phospho-L-histidine.</text>
        <dbReference type="EC" id="2.7.13.3"/>
    </reaction>
</comment>
<dbReference type="RefSeq" id="WP_378093145.1">
    <property type="nucleotide sequence ID" value="NZ_JBHSEP010000002.1"/>
</dbReference>
<dbReference type="InterPro" id="IPR050398">
    <property type="entry name" value="HssS/ArlS-like"/>
</dbReference>
<dbReference type="CDD" id="cd06225">
    <property type="entry name" value="HAMP"/>
    <property type="match status" value="1"/>
</dbReference>
<evidence type="ECO:0000259" key="16">
    <source>
        <dbReference type="PROSITE" id="PS50885"/>
    </source>
</evidence>
<evidence type="ECO:0000256" key="1">
    <source>
        <dbReference type="ARBA" id="ARBA00000085"/>
    </source>
</evidence>
<dbReference type="Gene3D" id="3.30.565.10">
    <property type="entry name" value="Histidine kinase-like ATPase, C-terminal domain"/>
    <property type="match status" value="1"/>
</dbReference>
<evidence type="ECO:0000313" key="18">
    <source>
        <dbReference type="Proteomes" id="UP001596028"/>
    </source>
</evidence>
<dbReference type="SUPFAM" id="SSF55874">
    <property type="entry name" value="ATPase domain of HSP90 chaperone/DNA topoisomerase II/histidine kinase"/>
    <property type="match status" value="1"/>
</dbReference>
<dbReference type="Pfam" id="PF02518">
    <property type="entry name" value="HATPase_c"/>
    <property type="match status" value="1"/>
</dbReference>
<keyword evidence="11 14" id="KW-1133">Transmembrane helix</keyword>
<evidence type="ECO:0000256" key="9">
    <source>
        <dbReference type="ARBA" id="ARBA00022777"/>
    </source>
</evidence>
<comment type="subcellular location">
    <subcellularLocation>
        <location evidence="2">Cell membrane</location>
        <topology evidence="2">Multi-pass membrane protein</topology>
    </subcellularLocation>
</comment>
<proteinExistence type="predicted"/>
<feature type="transmembrane region" description="Helical" evidence="14">
    <location>
        <begin position="12"/>
        <end position="34"/>
    </location>
</feature>
<dbReference type="InterPro" id="IPR036890">
    <property type="entry name" value="HATPase_C_sf"/>
</dbReference>
<name>A0ABV9F926_9BACL</name>